<feature type="domain" description="HAMP" evidence="8">
    <location>
        <begin position="205"/>
        <end position="257"/>
    </location>
</feature>
<dbReference type="GO" id="GO:0016020">
    <property type="term" value="C:membrane"/>
    <property type="evidence" value="ECO:0007669"/>
    <property type="project" value="InterPro"/>
</dbReference>
<dbReference type="PRINTS" id="PR00260">
    <property type="entry name" value="CHEMTRNSDUCR"/>
</dbReference>
<reference evidence="9" key="1">
    <citation type="submission" date="2021-01" db="EMBL/GenBank/DDBJ databases">
        <title>Whole genome shotgun sequence of Planosporangium flavigriseum NBRC 105377.</title>
        <authorList>
            <person name="Komaki H."/>
            <person name="Tamura T."/>
        </authorList>
    </citation>
    <scope>NUCLEOTIDE SEQUENCE</scope>
    <source>
        <strain evidence="9">NBRC 105377</strain>
    </source>
</reference>
<dbReference type="InterPro" id="IPR024478">
    <property type="entry name" value="HlyB_4HB_MCP"/>
</dbReference>
<evidence type="ECO:0000259" key="8">
    <source>
        <dbReference type="PROSITE" id="PS50885"/>
    </source>
</evidence>
<dbReference type="SMART" id="SM00304">
    <property type="entry name" value="HAMP"/>
    <property type="match status" value="1"/>
</dbReference>
<comment type="similarity">
    <text evidence="4">Belongs to the methyl-accepting chemotaxis (MCP) protein family.</text>
</comment>
<dbReference type="PANTHER" id="PTHR32089:SF112">
    <property type="entry name" value="LYSOZYME-LIKE PROTEIN-RELATED"/>
    <property type="match status" value="1"/>
</dbReference>
<protein>
    <submittedName>
        <fullName evidence="9">Chemotaxis protein</fullName>
    </submittedName>
</protein>
<proteinExistence type="inferred from homology"/>
<dbReference type="SMART" id="SM00283">
    <property type="entry name" value="MA"/>
    <property type="match status" value="1"/>
</dbReference>
<gene>
    <name evidence="9" type="ORF">Pfl04_02510</name>
</gene>
<dbReference type="Proteomes" id="UP000653674">
    <property type="component" value="Unassembled WGS sequence"/>
</dbReference>
<keyword evidence="3 5" id="KW-0807">Transducer</keyword>
<dbReference type="InterPro" id="IPR003660">
    <property type="entry name" value="HAMP_dom"/>
</dbReference>
<dbReference type="Gene3D" id="1.10.287.950">
    <property type="entry name" value="Methyl-accepting chemotaxis protein"/>
    <property type="match status" value="1"/>
</dbReference>
<feature type="transmembrane region" description="Helical" evidence="6">
    <location>
        <begin position="185"/>
        <end position="204"/>
    </location>
</feature>
<dbReference type="PANTHER" id="PTHR32089">
    <property type="entry name" value="METHYL-ACCEPTING CHEMOTAXIS PROTEIN MCPB"/>
    <property type="match status" value="1"/>
</dbReference>
<dbReference type="GO" id="GO:0007165">
    <property type="term" value="P:signal transduction"/>
    <property type="evidence" value="ECO:0007669"/>
    <property type="project" value="UniProtKB-KW"/>
</dbReference>
<evidence type="ECO:0000256" key="1">
    <source>
        <dbReference type="ARBA" id="ARBA00022692"/>
    </source>
</evidence>
<feature type="transmembrane region" description="Helical" evidence="6">
    <location>
        <begin position="6"/>
        <end position="27"/>
    </location>
</feature>
<keyword evidence="10" id="KW-1185">Reference proteome</keyword>
<dbReference type="GO" id="GO:0006935">
    <property type="term" value="P:chemotaxis"/>
    <property type="evidence" value="ECO:0007669"/>
    <property type="project" value="InterPro"/>
</dbReference>
<dbReference type="RefSeq" id="WP_203981120.1">
    <property type="nucleotide sequence ID" value="NZ_BAAAQJ010000026.1"/>
</dbReference>
<keyword evidence="1 6" id="KW-0812">Transmembrane</keyword>
<evidence type="ECO:0000256" key="3">
    <source>
        <dbReference type="ARBA" id="ARBA00023224"/>
    </source>
</evidence>
<dbReference type="InterPro" id="IPR004090">
    <property type="entry name" value="Chemotax_Me-accpt_rcpt"/>
</dbReference>
<evidence type="ECO:0000256" key="4">
    <source>
        <dbReference type="ARBA" id="ARBA00029447"/>
    </source>
</evidence>
<evidence type="ECO:0000259" key="7">
    <source>
        <dbReference type="PROSITE" id="PS50111"/>
    </source>
</evidence>
<dbReference type="SUPFAM" id="SSF58104">
    <property type="entry name" value="Methyl-accepting chemotaxis protein (MCP) signaling domain"/>
    <property type="match status" value="1"/>
</dbReference>
<dbReference type="Pfam" id="PF00015">
    <property type="entry name" value="MCPsignal"/>
    <property type="match status" value="1"/>
</dbReference>
<dbReference type="Pfam" id="PF00672">
    <property type="entry name" value="HAMP"/>
    <property type="match status" value="1"/>
</dbReference>
<feature type="domain" description="Methyl-accepting transducer" evidence="7">
    <location>
        <begin position="262"/>
        <end position="505"/>
    </location>
</feature>
<evidence type="ECO:0000313" key="10">
    <source>
        <dbReference type="Proteomes" id="UP000653674"/>
    </source>
</evidence>
<evidence type="ECO:0000313" key="9">
    <source>
        <dbReference type="EMBL" id="GIG71847.1"/>
    </source>
</evidence>
<dbReference type="CDD" id="cd06225">
    <property type="entry name" value="HAMP"/>
    <property type="match status" value="1"/>
</dbReference>
<dbReference type="AlphaFoldDB" id="A0A8J3LEY2"/>
<keyword evidence="6" id="KW-0472">Membrane</keyword>
<dbReference type="GO" id="GO:0004888">
    <property type="term" value="F:transmembrane signaling receptor activity"/>
    <property type="evidence" value="ECO:0007669"/>
    <property type="project" value="InterPro"/>
</dbReference>
<dbReference type="PROSITE" id="PS50111">
    <property type="entry name" value="CHEMOTAXIS_TRANSDUC_2"/>
    <property type="match status" value="1"/>
</dbReference>
<dbReference type="EMBL" id="BONU01000001">
    <property type="protein sequence ID" value="GIG71847.1"/>
    <property type="molecule type" value="Genomic_DNA"/>
</dbReference>
<organism evidence="9 10">
    <name type="scientific">Planosporangium flavigriseum</name>
    <dbReference type="NCBI Taxonomy" id="373681"/>
    <lineage>
        <taxon>Bacteria</taxon>
        <taxon>Bacillati</taxon>
        <taxon>Actinomycetota</taxon>
        <taxon>Actinomycetes</taxon>
        <taxon>Micromonosporales</taxon>
        <taxon>Micromonosporaceae</taxon>
        <taxon>Planosporangium</taxon>
    </lineage>
</organism>
<dbReference type="Pfam" id="PF12729">
    <property type="entry name" value="4HB_MCP_1"/>
    <property type="match status" value="1"/>
</dbReference>
<accession>A0A8J3LEY2</accession>
<evidence type="ECO:0000256" key="2">
    <source>
        <dbReference type="ARBA" id="ARBA00022989"/>
    </source>
</evidence>
<dbReference type="InterPro" id="IPR004089">
    <property type="entry name" value="MCPsignal_dom"/>
</dbReference>
<evidence type="ECO:0000256" key="6">
    <source>
        <dbReference type="SAM" id="Phobius"/>
    </source>
</evidence>
<dbReference type="PROSITE" id="PS50885">
    <property type="entry name" value="HAMP"/>
    <property type="match status" value="1"/>
</dbReference>
<name>A0A8J3LEY2_9ACTN</name>
<keyword evidence="2 6" id="KW-1133">Transmembrane helix</keyword>
<sequence length="520" mass="53466">MRIKFLLVIAVGAVVSIGVGVTGVLGMSSMHQKAETMYADNLLPVDHLATMRDTMLSARIHSLNAALTPDAQAVESALSKLPAEDAEFDKALAAYTATDMTGREADVAALRSGMAEYRKIRSEKLVPAARSHDIATFLRVRDHEVAPAIDRMQTALDNLSRIETEAAAKSLQAARQTHSSSQLSIVAFVAVGVLLALVIGLYLARLVVNAVNKVGAAIAAVGDGDLTRSAGVSSRDEIGRMAVALDRANARTRETIAAVATNASALASSSEELSATSQQIAASAEETSAQAEAVSATAGQVSINVQTLAAGSEQMEASIKEIAHNATEAAQIAAQAVHAAESAGATVSKLGESSTEIGNVIKVITSIADQTNLLALNATIEAARAGESGKGFAVVASEVKDLAHETAKATEDIARRVDAIQQDVAAAVAAITEISNVIGAINDSQTTIASAVEEQTATTNEISRNVSEAATGSGAIAENINVVAVAAQSTSSGVTQSQAAASELARMSANLQQLVGQFKY</sequence>
<evidence type="ECO:0000256" key="5">
    <source>
        <dbReference type="PROSITE-ProRule" id="PRU00284"/>
    </source>
</evidence>
<comment type="caution">
    <text evidence="9">The sequence shown here is derived from an EMBL/GenBank/DDBJ whole genome shotgun (WGS) entry which is preliminary data.</text>
</comment>